<feature type="transmembrane region" description="Helical" evidence="9">
    <location>
        <begin position="50"/>
        <end position="74"/>
    </location>
</feature>
<dbReference type="GO" id="GO:0032217">
    <property type="term" value="F:riboflavin transmembrane transporter activity"/>
    <property type="evidence" value="ECO:0007669"/>
    <property type="project" value="UniProtKB-UniRule"/>
</dbReference>
<gene>
    <name evidence="10" type="primary">ribU_2</name>
    <name evidence="10" type="ORF">AULFYP135_01241</name>
</gene>
<evidence type="ECO:0000256" key="4">
    <source>
        <dbReference type="ARBA" id="ARBA00022475"/>
    </source>
</evidence>
<dbReference type="PANTHER" id="PTHR38438">
    <property type="entry name" value="RIBOFLAVIN TRANSPORTER RIBU"/>
    <property type="match status" value="1"/>
</dbReference>
<evidence type="ECO:0000256" key="3">
    <source>
        <dbReference type="ARBA" id="ARBA00022448"/>
    </source>
</evidence>
<feature type="transmembrane region" description="Helical" evidence="9">
    <location>
        <begin position="168"/>
        <end position="190"/>
    </location>
</feature>
<comment type="similarity">
    <text evidence="2 8">Belongs to the prokaryotic riboflavin transporter (P-RFT) (TC 2.A.87) family.</text>
</comment>
<feature type="transmembrane region" description="Helical" evidence="9">
    <location>
        <begin position="16"/>
        <end position="38"/>
    </location>
</feature>
<dbReference type="Gene3D" id="1.10.1760.20">
    <property type="match status" value="1"/>
</dbReference>
<evidence type="ECO:0000313" key="10">
    <source>
        <dbReference type="EMBL" id="VYT00115.1"/>
    </source>
</evidence>
<accession>A0A6N2T3F3</accession>
<evidence type="ECO:0000256" key="8">
    <source>
        <dbReference type="PIRNR" id="PIRNR037778"/>
    </source>
</evidence>
<evidence type="ECO:0000256" key="6">
    <source>
        <dbReference type="ARBA" id="ARBA00022989"/>
    </source>
</evidence>
<evidence type="ECO:0000256" key="1">
    <source>
        <dbReference type="ARBA" id="ARBA00004651"/>
    </source>
</evidence>
<evidence type="ECO:0000256" key="5">
    <source>
        <dbReference type="ARBA" id="ARBA00022692"/>
    </source>
</evidence>
<dbReference type="InterPro" id="IPR025720">
    <property type="entry name" value="RibU"/>
</dbReference>
<keyword evidence="5 9" id="KW-0812">Transmembrane</keyword>
<comment type="subcellular location">
    <subcellularLocation>
        <location evidence="1">Cell membrane</location>
        <topology evidence="1">Multi-pass membrane protein</topology>
    </subcellularLocation>
</comment>
<dbReference type="EMBL" id="CACRSL010000003">
    <property type="protein sequence ID" value="VYT00115.1"/>
    <property type="molecule type" value="Genomic_DNA"/>
</dbReference>
<keyword evidence="4 8" id="KW-1003">Cell membrane</keyword>
<comment type="function">
    <text evidence="8">Probably a riboflavin-binding protein that interacts with the energy-coupling factor (ECF) ABC-transporter complex.</text>
</comment>
<protein>
    <recommendedName>
        <fullName evidence="8">Riboflavin transporter</fullName>
    </recommendedName>
</protein>
<keyword evidence="3 8" id="KW-0813">Transport</keyword>
<evidence type="ECO:0000256" key="9">
    <source>
        <dbReference type="SAM" id="Phobius"/>
    </source>
</evidence>
<proteinExistence type="inferred from homology"/>
<keyword evidence="7 8" id="KW-0472">Membrane</keyword>
<feature type="transmembrane region" description="Helical" evidence="9">
    <location>
        <begin position="113"/>
        <end position="136"/>
    </location>
</feature>
<dbReference type="InterPro" id="IPR024529">
    <property type="entry name" value="ECF_trnsprt_substrate-spec"/>
</dbReference>
<dbReference type="PANTHER" id="PTHR38438:SF1">
    <property type="entry name" value="RIBOFLAVIN TRANSPORTER RIBU"/>
    <property type="match status" value="1"/>
</dbReference>
<name>A0A6N2T3F3_9FIRM</name>
<dbReference type="PIRSF" id="PIRSF037778">
    <property type="entry name" value="UCP037778_transp_RibU"/>
    <property type="match status" value="1"/>
</dbReference>
<reference evidence="10" key="1">
    <citation type="submission" date="2019-11" db="EMBL/GenBank/DDBJ databases">
        <authorList>
            <person name="Feng L."/>
        </authorList>
    </citation>
    <scope>NUCLEOTIDE SEQUENCE</scope>
    <source>
        <strain evidence="10">AundefinedLFYP135</strain>
    </source>
</reference>
<sequence length="200" mass="21880">MTNTVYSSRTRKTRKMVMTAMLAAVSSVLMFFSFNVPLMPGFIKMDFSELPALIASFALGPVSGVAVCLVKNLVNLFFTTTGGVGELSNFLLGSLFVAPAGIVYRKIKGRKGALVGSLIGAAAMAVCSVFSNYYVVYPIYTAFMPMEAILGMYRAINPHVENLWQALLWFNMPFTFLKGMCSVAITFCIYKKISPIIKGQ</sequence>
<evidence type="ECO:0000256" key="7">
    <source>
        <dbReference type="ARBA" id="ARBA00023136"/>
    </source>
</evidence>
<dbReference type="GO" id="GO:0005886">
    <property type="term" value="C:plasma membrane"/>
    <property type="evidence" value="ECO:0007669"/>
    <property type="project" value="UniProtKB-SubCell"/>
</dbReference>
<organism evidence="10">
    <name type="scientific">uncultured Anaerotruncus sp</name>
    <dbReference type="NCBI Taxonomy" id="905011"/>
    <lineage>
        <taxon>Bacteria</taxon>
        <taxon>Bacillati</taxon>
        <taxon>Bacillota</taxon>
        <taxon>Clostridia</taxon>
        <taxon>Eubacteriales</taxon>
        <taxon>Oscillospiraceae</taxon>
        <taxon>Anaerotruncus</taxon>
        <taxon>environmental samples</taxon>
    </lineage>
</organism>
<keyword evidence="6 9" id="KW-1133">Transmembrane helix</keyword>
<dbReference type="AlphaFoldDB" id="A0A6N2T3F3"/>
<dbReference type="Pfam" id="PF12822">
    <property type="entry name" value="ECF_trnsprt"/>
    <property type="match status" value="1"/>
</dbReference>
<evidence type="ECO:0000256" key="2">
    <source>
        <dbReference type="ARBA" id="ARBA00005540"/>
    </source>
</evidence>